<protein>
    <submittedName>
        <fullName evidence="1">Acyl-CoA dehydrogenase</fullName>
    </submittedName>
</protein>
<reference evidence="1 2" key="1">
    <citation type="submission" date="2018-05" db="EMBL/GenBank/DDBJ databases">
        <title>Pararhodobacter marina sp. nov., isolated from deep-sea water of the Indian Ocean.</title>
        <authorList>
            <person name="Lai Q.Sr."/>
            <person name="Liu X."/>
            <person name="Shao Z."/>
        </authorList>
    </citation>
    <scope>NUCLEOTIDE SEQUENCE [LARGE SCALE GENOMIC DNA]</scope>
    <source>
        <strain evidence="1 2">CIC4N-9</strain>
    </source>
</reference>
<proteinExistence type="predicted"/>
<dbReference type="EMBL" id="QEYD01000001">
    <property type="protein sequence ID" value="PWE31944.1"/>
    <property type="molecule type" value="Genomic_DNA"/>
</dbReference>
<dbReference type="Proteomes" id="UP000244940">
    <property type="component" value="Unassembled WGS sequence"/>
</dbReference>
<evidence type="ECO:0000313" key="2">
    <source>
        <dbReference type="Proteomes" id="UP000244940"/>
    </source>
</evidence>
<dbReference type="SUPFAM" id="SSF56645">
    <property type="entry name" value="Acyl-CoA dehydrogenase NM domain-like"/>
    <property type="match status" value="1"/>
</dbReference>
<dbReference type="InterPro" id="IPR046373">
    <property type="entry name" value="Acyl-CoA_Oxase/DH_mid-dom_sf"/>
</dbReference>
<dbReference type="InterPro" id="IPR009100">
    <property type="entry name" value="AcylCoA_DH/oxidase_NM_dom_sf"/>
</dbReference>
<gene>
    <name evidence="1" type="ORF">C4N9_01555</name>
</gene>
<keyword evidence="2" id="KW-1185">Reference proteome</keyword>
<dbReference type="Gene3D" id="2.40.110.10">
    <property type="entry name" value="Butyryl-CoA Dehydrogenase, subunit A, domain 2"/>
    <property type="match status" value="1"/>
</dbReference>
<dbReference type="OrthoDB" id="2986495at2"/>
<dbReference type="GO" id="GO:0016627">
    <property type="term" value="F:oxidoreductase activity, acting on the CH-CH group of donors"/>
    <property type="evidence" value="ECO:0007669"/>
    <property type="project" value="InterPro"/>
</dbReference>
<name>A0A2U2CJI4_9RHOB</name>
<dbReference type="AlphaFoldDB" id="A0A2U2CJI4"/>
<comment type="caution">
    <text evidence="1">The sequence shown here is derived from an EMBL/GenBank/DDBJ whole genome shotgun (WGS) entry which is preliminary data.</text>
</comment>
<organism evidence="1 2">
    <name type="scientific">Pararhodobacter marinus</name>
    <dbReference type="NCBI Taxonomy" id="2184063"/>
    <lineage>
        <taxon>Bacteria</taxon>
        <taxon>Pseudomonadati</taxon>
        <taxon>Pseudomonadota</taxon>
        <taxon>Alphaproteobacteria</taxon>
        <taxon>Rhodobacterales</taxon>
        <taxon>Paracoccaceae</taxon>
        <taxon>Pararhodobacter</taxon>
    </lineage>
</organism>
<sequence>MHRALRRAGHEDLSEARLLEGHVNAHRLVCSLGSDAQRRRTESEMRAGVLFGVWGADSATKVAWDGRVLSGAKQFASGLGRVGKAIVPAIGPDAQQLVIVDASDPGRHRSADWNMTGMQASLSGGFLCDGLTGETLGAPGTYQREPGFLGGTWRIASVTLGGIAGLLDRAALALGRRGYLDAEAQALRLGPLAIRALAAEDAILRAGVIAEGAAGQKDPEAAATRSVAMRLLTEELAQEAIAGVERSVGLSLFRVDDPVGTHARDLACYIRQAARDAMMLRVARSLLTGGTGQGAGLEAWFDA</sequence>
<accession>A0A2U2CJI4</accession>
<evidence type="ECO:0000313" key="1">
    <source>
        <dbReference type="EMBL" id="PWE31944.1"/>
    </source>
</evidence>